<reference evidence="6 7" key="1">
    <citation type="submission" date="2020-10" db="EMBL/GenBank/DDBJ databases">
        <title>Bacillus sp. HD4P25, an endophyte from a halophyte.</title>
        <authorList>
            <person name="Sun J.-Q."/>
        </authorList>
    </citation>
    <scope>NUCLEOTIDE SEQUENCE [LARGE SCALE GENOMIC DNA]</scope>
    <source>
        <strain evidence="6 7">YIM 93174</strain>
    </source>
</reference>
<dbReference type="PRINTS" id="PR00069">
    <property type="entry name" value="ALDKETRDTASE"/>
</dbReference>
<name>A0ABR9QIW6_9BACI</name>
<protein>
    <submittedName>
        <fullName evidence="6">Aldo/keto reductase</fullName>
    </submittedName>
</protein>
<evidence type="ECO:0000313" key="7">
    <source>
        <dbReference type="Proteomes" id="UP001516662"/>
    </source>
</evidence>
<organism evidence="6 7">
    <name type="scientific">Litchfieldia luteola</name>
    <dbReference type="NCBI Taxonomy" id="682179"/>
    <lineage>
        <taxon>Bacteria</taxon>
        <taxon>Bacillati</taxon>
        <taxon>Bacillota</taxon>
        <taxon>Bacilli</taxon>
        <taxon>Bacillales</taxon>
        <taxon>Bacillaceae</taxon>
        <taxon>Litchfieldia</taxon>
    </lineage>
</organism>
<gene>
    <name evidence="6" type="ORF">IMZ08_10245</name>
</gene>
<dbReference type="InterPro" id="IPR023210">
    <property type="entry name" value="NADP_OxRdtase_dom"/>
</dbReference>
<dbReference type="PROSITE" id="PS00062">
    <property type="entry name" value="ALDOKETO_REDUCTASE_2"/>
    <property type="match status" value="1"/>
</dbReference>
<evidence type="ECO:0000256" key="2">
    <source>
        <dbReference type="ARBA" id="ARBA00022857"/>
    </source>
</evidence>
<evidence type="ECO:0000259" key="5">
    <source>
        <dbReference type="Pfam" id="PF00248"/>
    </source>
</evidence>
<proteinExistence type="inferred from homology"/>
<dbReference type="PANTHER" id="PTHR43827:SF3">
    <property type="entry name" value="NADP-DEPENDENT OXIDOREDUCTASE DOMAIN-CONTAINING PROTEIN"/>
    <property type="match status" value="1"/>
</dbReference>
<dbReference type="InterPro" id="IPR020471">
    <property type="entry name" value="AKR"/>
</dbReference>
<keyword evidence="7" id="KW-1185">Reference proteome</keyword>
<evidence type="ECO:0000256" key="4">
    <source>
        <dbReference type="SAM" id="MobiDB-lite"/>
    </source>
</evidence>
<dbReference type="SUPFAM" id="SSF51430">
    <property type="entry name" value="NAD(P)-linked oxidoreductase"/>
    <property type="match status" value="1"/>
</dbReference>
<dbReference type="PROSITE" id="PS00798">
    <property type="entry name" value="ALDOKETO_REDUCTASE_1"/>
    <property type="match status" value="1"/>
</dbReference>
<dbReference type="PIRSF" id="PIRSF000097">
    <property type="entry name" value="AKR"/>
    <property type="match status" value="1"/>
</dbReference>
<feature type="region of interest" description="Disordered" evidence="4">
    <location>
        <begin position="263"/>
        <end position="282"/>
    </location>
</feature>
<evidence type="ECO:0000256" key="1">
    <source>
        <dbReference type="ARBA" id="ARBA00007905"/>
    </source>
</evidence>
<accession>A0ABR9QIW6</accession>
<dbReference type="PANTHER" id="PTHR43827">
    <property type="entry name" value="2,5-DIKETO-D-GLUCONIC ACID REDUCTASE"/>
    <property type="match status" value="1"/>
</dbReference>
<dbReference type="InterPro" id="IPR018170">
    <property type="entry name" value="Aldo/ket_reductase_CS"/>
</dbReference>
<dbReference type="Gene3D" id="3.20.20.100">
    <property type="entry name" value="NADP-dependent oxidoreductase domain"/>
    <property type="match status" value="1"/>
</dbReference>
<dbReference type="Pfam" id="PF00248">
    <property type="entry name" value="Aldo_ket_red"/>
    <property type="match status" value="1"/>
</dbReference>
<evidence type="ECO:0000256" key="3">
    <source>
        <dbReference type="ARBA" id="ARBA00023002"/>
    </source>
</evidence>
<dbReference type="Proteomes" id="UP001516662">
    <property type="component" value="Unassembled WGS sequence"/>
</dbReference>
<dbReference type="InterPro" id="IPR036812">
    <property type="entry name" value="NAD(P)_OxRdtase_dom_sf"/>
</dbReference>
<feature type="domain" description="NADP-dependent oxidoreductase" evidence="5">
    <location>
        <begin position="31"/>
        <end position="264"/>
    </location>
</feature>
<dbReference type="RefSeq" id="WP_193536139.1">
    <property type="nucleotide sequence ID" value="NZ_JADCLJ010000020.1"/>
</dbReference>
<keyword evidence="2" id="KW-0521">NADP</keyword>
<comment type="similarity">
    <text evidence="1">Belongs to the aldo/keto reductase family.</text>
</comment>
<evidence type="ECO:0000313" key="6">
    <source>
        <dbReference type="EMBL" id="MBE4908436.1"/>
    </source>
</evidence>
<dbReference type="CDD" id="cd19157">
    <property type="entry name" value="AKR_AKR5G1-3"/>
    <property type="match status" value="1"/>
</dbReference>
<comment type="caution">
    <text evidence="6">The sequence shown here is derived from an EMBL/GenBank/DDBJ whole genome shotgun (WGS) entry which is preliminary data.</text>
</comment>
<dbReference type="PROSITE" id="PS00063">
    <property type="entry name" value="ALDOKETO_REDUCTASE_3"/>
    <property type="match status" value="1"/>
</dbReference>
<sequence length="282" mass="32117">MPKSLMDTTTLHNGVKMPWFGLGVFKVEEGSEVIESVKAAIKNGYRSIDTAAIYQNEEGVGQGIKESGVARDELFITTKVWNSEQGYDTTLQAFETSLSKLGLDYLDLYLIHWPGLDSSKFKDTWKAIEKLYKDGRVRAIGVSNFHVHQLQELIKDAEVKPMVNQVEFHPHLTQRELLAYCQSEGIQLEAWSPLKQGQLLSDPTINEIAEKYQKSTAQIILRWDLQNKVVTIPKSIKEHRIIENADVFDFELSAEDMERISGLNKDERVGPNPDEFNRGFEE</sequence>
<dbReference type="InterPro" id="IPR044500">
    <property type="entry name" value="AKR5G"/>
</dbReference>
<dbReference type="EMBL" id="JADCLJ010000020">
    <property type="protein sequence ID" value="MBE4908436.1"/>
    <property type="molecule type" value="Genomic_DNA"/>
</dbReference>
<keyword evidence="3" id="KW-0560">Oxidoreductase</keyword>